<dbReference type="PANTHER" id="PTHR33490">
    <property type="entry name" value="BLR5614 PROTEIN-RELATED"/>
    <property type="match status" value="1"/>
</dbReference>
<dbReference type="EMBL" id="JADEVV010000006">
    <property type="protein sequence ID" value="MBE9252879.1"/>
    <property type="molecule type" value="Genomic_DNA"/>
</dbReference>
<dbReference type="Pfam" id="PF01841">
    <property type="entry name" value="Transglut_core"/>
    <property type="match status" value="1"/>
</dbReference>
<dbReference type="Gene3D" id="3.10.620.30">
    <property type="match status" value="1"/>
</dbReference>
<evidence type="ECO:0000259" key="1">
    <source>
        <dbReference type="SMART" id="SM00460"/>
    </source>
</evidence>
<dbReference type="Proteomes" id="UP000658720">
    <property type="component" value="Unassembled WGS sequence"/>
</dbReference>
<dbReference type="Gene3D" id="2.130.10.10">
    <property type="entry name" value="YVTN repeat-like/Quinoprotein amine dehydrogenase"/>
    <property type="match status" value="1"/>
</dbReference>
<gene>
    <name evidence="2" type="ORF">IQ217_03205</name>
</gene>
<comment type="caution">
    <text evidence="2">The sequence shown here is derived from an EMBL/GenBank/DDBJ whole genome shotgun (WGS) entry which is preliminary data.</text>
</comment>
<dbReference type="InterPro" id="IPR002931">
    <property type="entry name" value="Transglutaminase-like"/>
</dbReference>
<sequence>MVVDSVPDSSTFVGKTIRPVAAVSIHGIVFDGDRLLAVDSKNGYLLEIDPYTNNTKLLNGQYWQEFIGATGLAIADGQLWFSSGQYVYTCNLEGEDLKPEVFAWFDDPVNGVAIWGSTVYITCHKRGHILVYGRDTRKLVATFYSPGIGVENITVRGEELWVCDSAEQSVYCLDRATGEINFSLITPFESPTGLAFYNDQAGEKATLYVAYVQQEPYVRDNPNADPNHELMYRETTFIHPLYFYNDTHKRCTFSNGYLVEMRYVEELAPLDPVDLKQVEWRMALPAATPRQRIRKIESVGLPFSRIDDVNGQKVAVFEFDQLDLDSRAVFGWRVEMEVWGIKYRLKPSDCEHLPALPEGFADRYLVDNDNLSMETDIIIRAAAEAIGRETNSLRKMFNIRNYVYDRLSYGIKPHIDTPDLALRRGVGSCGEYVGVLLALARLNGIACRTAGRYKCPPHPLQRNLPMEPDFNHVWFEFYLPGIGWLPMESNPDDTNDGGPYPTRFFMGLAWYHAETAKDVPFEQLLSQGIPVNKQVVSIGELAINHVQFTILEELDPAVHLAD</sequence>
<dbReference type="InterPro" id="IPR038765">
    <property type="entry name" value="Papain-like_cys_pep_sf"/>
</dbReference>
<evidence type="ECO:0000313" key="3">
    <source>
        <dbReference type="Proteomes" id="UP000658720"/>
    </source>
</evidence>
<dbReference type="SMART" id="SM00460">
    <property type="entry name" value="TGc"/>
    <property type="match status" value="1"/>
</dbReference>
<dbReference type="SUPFAM" id="SSF63825">
    <property type="entry name" value="YWTD domain"/>
    <property type="match status" value="1"/>
</dbReference>
<reference evidence="2 3" key="1">
    <citation type="submission" date="2020-10" db="EMBL/GenBank/DDBJ databases">
        <authorList>
            <person name="Castelo-Branco R."/>
            <person name="Eusebio N."/>
            <person name="Adriana R."/>
            <person name="Vieira A."/>
            <person name="Brugerolle De Fraissinette N."/>
            <person name="Rezende De Castro R."/>
            <person name="Schneider M.P."/>
            <person name="Vasconcelos V."/>
            <person name="Leao P.N."/>
        </authorList>
    </citation>
    <scope>NUCLEOTIDE SEQUENCE [LARGE SCALE GENOMIC DNA]</scope>
    <source>
        <strain evidence="2 3">LEGE 00031</strain>
    </source>
</reference>
<organism evidence="2 3">
    <name type="scientific">Synechocystis salina LEGE 00031</name>
    <dbReference type="NCBI Taxonomy" id="1828736"/>
    <lineage>
        <taxon>Bacteria</taxon>
        <taxon>Bacillati</taxon>
        <taxon>Cyanobacteriota</taxon>
        <taxon>Cyanophyceae</taxon>
        <taxon>Synechococcales</taxon>
        <taxon>Merismopediaceae</taxon>
        <taxon>Synechocystis</taxon>
    </lineage>
</organism>
<proteinExistence type="predicted"/>
<feature type="domain" description="Transglutaminase-like" evidence="1">
    <location>
        <begin position="421"/>
        <end position="491"/>
    </location>
</feature>
<dbReference type="PANTHER" id="PTHR33490:SF6">
    <property type="entry name" value="SLL1049 PROTEIN"/>
    <property type="match status" value="1"/>
</dbReference>
<keyword evidence="3" id="KW-1185">Reference proteome</keyword>
<name>A0ABR9VNF5_9SYNC</name>
<dbReference type="InterPro" id="IPR015943">
    <property type="entry name" value="WD40/YVTN_repeat-like_dom_sf"/>
</dbReference>
<dbReference type="SUPFAM" id="SSF54001">
    <property type="entry name" value="Cysteine proteinases"/>
    <property type="match status" value="1"/>
</dbReference>
<accession>A0ABR9VNF5</accession>
<protein>
    <submittedName>
        <fullName evidence="2">Transglutaminase</fullName>
    </submittedName>
</protein>
<evidence type="ECO:0000313" key="2">
    <source>
        <dbReference type="EMBL" id="MBE9252879.1"/>
    </source>
</evidence>